<dbReference type="AlphaFoldDB" id="A0A1B9GDF4"/>
<dbReference type="Proteomes" id="UP000092730">
    <property type="component" value="Chromosome 1"/>
</dbReference>
<feature type="region of interest" description="Disordered" evidence="1">
    <location>
        <begin position="1"/>
        <end position="38"/>
    </location>
</feature>
<protein>
    <submittedName>
        <fullName evidence="2">Uncharacterized protein</fullName>
    </submittedName>
</protein>
<sequence>MSSPFPMPIASPFPLLNPTQTQQTGQSPIPLLPTPGGQPQAPIFAPSPLSQLISSTIINNTTNGSTSIAVQQNNTSAGMGTGLTPAPNNNVNGTTPNFNMGITPNTSALLASVGLSVGGNTGNANGTTQHGQTGTSRAGLLAGLDEMESMLTRIEGILEEITEIEGRVFEGMKKGDEQRLIALHTEYSQTLQNILSISSTNLTSSLPIIPASYFTPPPSMPTDGTAVQPNSQNNLTISDLAKWSEDKASMEFSKRENLRAGGKAVLDILRASASGR</sequence>
<evidence type="ECO:0000313" key="4">
    <source>
        <dbReference type="Proteomes" id="UP000092730"/>
    </source>
</evidence>
<gene>
    <name evidence="2" type="ORF">I302_00536</name>
    <name evidence="3" type="ORF">I302_101857</name>
</gene>
<dbReference type="OrthoDB" id="2565394at2759"/>
<feature type="compositionally biased region" description="Pro residues" evidence="1">
    <location>
        <begin position="1"/>
        <end position="11"/>
    </location>
</feature>
<proteinExistence type="predicted"/>
<dbReference type="VEuPathDB" id="FungiDB:I302_00536"/>
<evidence type="ECO:0000313" key="2">
    <source>
        <dbReference type="EMBL" id="OCF29045.1"/>
    </source>
</evidence>
<dbReference type="KEGG" id="kbi:30204935"/>
<feature type="compositionally biased region" description="Polar residues" evidence="1">
    <location>
        <begin position="17"/>
        <end position="27"/>
    </location>
</feature>
<dbReference type="GeneID" id="30204935"/>
<evidence type="ECO:0000256" key="1">
    <source>
        <dbReference type="SAM" id="MobiDB-lite"/>
    </source>
</evidence>
<reference evidence="3" key="4">
    <citation type="submission" date="2024-02" db="EMBL/GenBank/DDBJ databases">
        <title>Comparative genomics of Cryptococcus and Kwoniella reveals pathogenesis evolution and contrasting modes of karyotype evolution via chromosome fusion or intercentromeric recombination.</title>
        <authorList>
            <person name="Coelho M.A."/>
            <person name="David-Palma M."/>
            <person name="Shea T."/>
            <person name="Bowers K."/>
            <person name="McGinley-Smith S."/>
            <person name="Mohammad A.W."/>
            <person name="Gnirke A."/>
            <person name="Yurkov A.M."/>
            <person name="Nowrousian M."/>
            <person name="Sun S."/>
            <person name="Cuomo C.A."/>
            <person name="Heitman J."/>
        </authorList>
    </citation>
    <scope>NUCLEOTIDE SEQUENCE</scope>
    <source>
        <strain evidence="3">CBS 10118</strain>
    </source>
</reference>
<dbReference type="RefSeq" id="XP_019050115.1">
    <property type="nucleotide sequence ID" value="XM_019187237.1"/>
</dbReference>
<keyword evidence="4" id="KW-1185">Reference proteome</keyword>
<reference evidence="2" key="1">
    <citation type="submission" date="2013-07" db="EMBL/GenBank/DDBJ databases">
        <title>The Genome Sequence of Cryptococcus bestiolae CBS10118.</title>
        <authorList>
            <consortium name="The Broad Institute Genome Sequencing Platform"/>
            <person name="Cuomo C."/>
            <person name="Litvintseva A."/>
            <person name="Chen Y."/>
            <person name="Heitman J."/>
            <person name="Sun S."/>
            <person name="Springer D."/>
            <person name="Dromer F."/>
            <person name="Young S.K."/>
            <person name="Zeng Q."/>
            <person name="Gargeya S."/>
            <person name="Fitzgerald M."/>
            <person name="Abouelleil A."/>
            <person name="Alvarado L."/>
            <person name="Berlin A.M."/>
            <person name="Chapman S.B."/>
            <person name="Dewar J."/>
            <person name="Goldberg J."/>
            <person name="Griggs A."/>
            <person name="Gujja S."/>
            <person name="Hansen M."/>
            <person name="Howarth C."/>
            <person name="Imamovic A."/>
            <person name="Larimer J."/>
            <person name="McCowan C."/>
            <person name="Murphy C."/>
            <person name="Pearson M."/>
            <person name="Priest M."/>
            <person name="Roberts A."/>
            <person name="Saif S."/>
            <person name="Shea T."/>
            <person name="Sykes S."/>
            <person name="Wortman J."/>
            <person name="Nusbaum C."/>
            <person name="Birren B."/>
        </authorList>
    </citation>
    <scope>NUCLEOTIDE SEQUENCE [LARGE SCALE GENOMIC DNA]</scope>
    <source>
        <strain evidence="2">CBS 10118</strain>
    </source>
</reference>
<accession>A0A1B9GDF4</accession>
<dbReference type="EMBL" id="KI894018">
    <property type="protein sequence ID" value="OCF29045.1"/>
    <property type="molecule type" value="Genomic_DNA"/>
</dbReference>
<evidence type="ECO:0000313" key="3">
    <source>
        <dbReference type="EMBL" id="WVW79887.1"/>
    </source>
</evidence>
<dbReference type="EMBL" id="CP144541">
    <property type="protein sequence ID" value="WVW79887.1"/>
    <property type="molecule type" value="Genomic_DNA"/>
</dbReference>
<reference evidence="3" key="2">
    <citation type="submission" date="2013-07" db="EMBL/GenBank/DDBJ databases">
        <authorList>
            <consortium name="The Broad Institute Genome Sequencing Platform"/>
            <person name="Cuomo C."/>
            <person name="Litvintseva A."/>
            <person name="Chen Y."/>
            <person name="Heitman J."/>
            <person name="Sun S."/>
            <person name="Springer D."/>
            <person name="Dromer F."/>
            <person name="Young S.K."/>
            <person name="Zeng Q."/>
            <person name="Gargeya S."/>
            <person name="Fitzgerald M."/>
            <person name="Abouelleil A."/>
            <person name="Alvarado L."/>
            <person name="Berlin A.M."/>
            <person name="Chapman S.B."/>
            <person name="Dewar J."/>
            <person name="Goldberg J."/>
            <person name="Griggs A."/>
            <person name="Gujja S."/>
            <person name="Hansen M."/>
            <person name="Howarth C."/>
            <person name="Imamovic A."/>
            <person name="Larimer J."/>
            <person name="McCowan C."/>
            <person name="Murphy C."/>
            <person name="Pearson M."/>
            <person name="Priest M."/>
            <person name="Roberts A."/>
            <person name="Saif S."/>
            <person name="Shea T."/>
            <person name="Sykes S."/>
            <person name="Wortman J."/>
            <person name="Nusbaum C."/>
            <person name="Birren B."/>
        </authorList>
    </citation>
    <scope>NUCLEOTIDE SEQUENCE</scope>
    <source>
        <strain evidence="3">CBS 10118</strain>
    </source>
</reference>
<organism evidence="2">
    <name type="scientific">Kwoniella bestiolae CBS 10118</name>
    <dbReference type="NCBI Taxonomy" id="1296100"/>
    <lineage>
        <taxon>Eukaryota</taxon>
        <taxon>Fungi</taxon>
        <taxon>Dikarya</taxon>
        <taxon>Basidiomycota</taxon>
        <taxon>Agaricomycotina</taxon>
        <taxon>Tremellomycetes</taxon>
        <taxon>Tremellales</taxon>
        <taxon>Cryptococcaceae</taxon>
        <taxon>Kwoniella</taxon>
    </lineage>
</organism>
<name>A0A1B9GDF4_9TREE</name>
<reference evidence="2" key="3">
    <citation type="submission" date="2014-01" db="EMBL/GenBank/DDBJ databases">
        <title>Evolution of pathogenesis and genome organization in the Tremellales.</title>
        <authorList>
            <person name="Cuomo C."/>
            <person name="Litvintseva A."/>
            <person name="Heitman J."/>
            <person name="Chen Y."/>
            <person name="Sun S."/>
            <person name="Springer D."/>
            <person name="Dromer F."/>
            <person name="Young S."/>
            <person name="Zeng Q."/>
            <person name="Chapman S."/>
            <person name="Gujja S."/>
            <person name="Saif S."/>
            <person name="Birren B."/>
        </authorList>
    </citation>
    <scope>NUCLEOTIDE SEQUENCE</scope>
    <source>
        <strain evidence="2">CBS 10118</strain>
    </source>
</reference>